<protein>
    <submittedName>
        <fullName evidence="1">Uncharacterized protein</fullName>
    </submittedName>
</protein>
<dbReference type="Proteomes" id="UP000410492">
    <property type="component" value="Unassembled WGS sequence"/>
</dbReference>
<proteinExistence type="predicted"/>
<accession>A0A653BXH1</accession>
<sequence length="91" mass="10510">MKSIPNTHQSGEKYQWTFAGRPIIDSNSPSADQTFEVMKNKIIRDLNTNITQFFVTMVPQTSSGLSQNMNFEYLIETFLSDIFKNYLQHPS</sequence>
<gene>
    <name evidence="1" type="ORF">CALMAC_LOCUS4528</name>
</gene>
<name>A0A653BXH1_CALMS</name>
<reference evidence="1 2" key="1">
    <citation type="submission" date="2019-01" db="EMBL/GenBank/DDBJ databases">
        <authorList>
            <person name="Sayadi A."/>
        </authorList>
    </citation>
    <scope>NUCLEOTIDE SEQUENCE [LARGE SCALE GENOMIC DNA]</scope>
</reference>
<keyword evidence="2" id="KW-1185">Reference proteome</keyword>
<evidence type="ECO:0000313" key="2">
    <source>
        <dbReference type="Proteomes" id="UP000410492"/>
    </source>
</evidence>
<dbReference type="AlphaFoldDB" id="A0A653BXH1"/>
<evidence type="ECO:0000313" key="1">
    <source>
        <dbReference type="EMBL" id="VEN40332.1"/>
    </source>
</evidence>
<dbReference type="EMBL" id="CAACVG010006470">
    <property type="protein sequence ID" value="VEN40332.1"/>
    <property type="molecule type" value="Genomic_DNA"/>
</dbReference>
<organism evidence="1 2">
    <name type="scientific">Callosobruchus maculatus</name>
    <name type="common">Southern cowpea weevil</name>
    <name type="synonym">Pulse bruchid</name>
    <dbReference type="NCBI Taxonomy" id="64391"/>
    <lineage>
        <taxon>Eukaryota</taxon>
        <taxon>Metazoa</taxon>
        <taxon>Ecdysozoa</taxon>
        <taxon>Arthropoda</taxon>
        <taxon>Hexapoda</taxon>
        <taxon>Insecta</taxon>
        <taxon>Pterygota</taxon>
        <taxon>Neoptera</taxon>
        <taxon>Endopterygota</taxon>
        <taxon>Coleoptera</taxon>
        <taxon>Polyphaga</taxon>
        <taxon>Cucujiformia</taxon>
        <taxon>Chrysomeloidea</taxon>
        <taxon>Chrysomelidae</taxon>
        <taxon>Bruchinae</taxon>
        <taxon>Bruchini</taxon>
        <taxon>Callosobruchus</taxon>
    </lineage>
</organism>